<dbReference type="EMBL" id="JBBPEH010000013">
    <property type="protein sequence ID" value="KAK7531006.1"/>
    <property type="molecule type" value="Genomic_DNA"/>
</dbReference>
<gene>
    <name evidence="3" type="ORF">J3D65DRAFT_602108</name>
    <name evidence="2" type="ORF">J3D65DRAFT_687729</name>
</gene>
<dbReference type="Proteomes" id="UP001360953">
    <property type="component" value="Unassembled WGS sequence"/>
</dbReference>
<feature type="region of interest" description="Disordered" evidence="1">
    <location>
        <begin position="495"/>
        <end position="532"/>
    </location>
</feature>
<dbReference type="EMBL" id="JBBPEH010000005">
    <property type="protein sequence ID" value="KAK7538056.1"/>
    <property type="molecule type" value="Genomic_DNA"/>
</dbReference>
<comment type="caution">
    <text evidence="3">The sequence shown here is derived from an EMBL/GenBank/DDBJ whole genome shotgun (WGS) entry which is preliminary data.</text>
</comment>
<name>A0ABR1LS95_9PEZI</name>
<reference evidence="3 4" key="1">
    <citation type="submission" date="2024-04" db="EMBL/GenBank/DDBJ databases">
        <title>Phyllosticta paracitricarpa is synonymous to the EU quarantine fungus P. citricarpa based on phylogenomic analyses.</title>
        <authorList>
            <consortium name="Lawrence Berkeley National Laboratory"/>
            <person name="Van ingen-buijs V.A."/>
            <person name="Van westerhoven A.C."/>
            <person name="Haridas S."/>
            <person name="Skiadas P."/>
            <person name="Martin F."/>
            <person name="Groenewald J.Z."/>
            <person name="Crous P.W."/>
            <person name="Seidl M.F."/>
        </authorList>
    </citation>
    <scope>NUCLEOTIDE SEQUENCE [LARGE SCALE GENOMIC DNA]</scope>
    <source>
        <strain evidence="3 4">CPC 17464</strain>
    </source>
</reference>
<dbReference type="RefSeq" id="XP_066655743.1">
    <property type="nucleotide sequence ID" value="XM_066798094.1"/>
</dbReference>
<evidence type="ECO:0000313" key="4">
    <source>
        <dbReference type="Proteomes" id="UP001360953"/>
    </source>
</evidence>
<proteinExistence type="predicted"/>
<organism evidence="3 4">
    <name type="scientific">Phyllosticta citribraziliensis</name>
    <dbReference type="NCBI Taxonomy" id="989973"/>
    <lineage>
        <taxon>Eukaryota</taxon>
        <taxon>Fungi</taxon>
        <taxon>Dikarya</taxon>
        <taxon>Ascomycota</taxon>
        <taxon>Pezizomycotina</taxon>
        <taxon>Dothideomycetes</taxon>
        <taxon>Dothideomycetes incertae sedis</taxon>
        <taxon>Botryosphaeriales</taxon>
        <taxon>Phyllostictaceae</taxon>
        <taxon>Phyllosticta</taxon>
    </lineage>
</organism>
<accession>A0ABR1LS95</accession>
<keyword evidence="4" id="KW-1185">Reference proteome</keyword>
<feature type="region of interest" description="Disordered" evidence="1">
    <location>
        <begin position="53"/>
        <end position="80"/>
    </location>
</feature>
<sequence>MIYPLSCNGLASCCLNRLMAPESQLLCNLPRRPGWSRPGGRDYDDVQLTNAGFQANGGRRTEPFPRAQPAIGGRAGPKQPSTWILSPQQGRNSLQLPNWRYRVDQRQSPGHGETGGAERPSALLNPCEQAVPCCVDGCVWHRLLFFNTLPRWKMHAWGPLGKNPPADLTGKAKNSHHPDLSATLLQNFVCRLAMPSLNCLSTLPHENGLNDRARRVFVARPIQTRHIRLSIALLLNLCRRNRLLLPSRLSYSILSNHSKPTKQMTGTWGFRNSAAATRGDRHLHQKVATLQIRRRLRSRDGSDFQVNLRVPVQKAAGRLVLQLHQQFRRHFWLVRRTHCYAGLPAAWGWISQRCKRERSLQVSIYRQHILLFYTLRHSHALRTVPPLLLFRGDCVRNSKNRHFPQTALEILRKLRRMRHLVRRGSNTPGPSPSRIGSFHPGRKRRHYSSSPIPEEFANNDDESDVTPTPIRRKIADEKDDPIPIDHAGDVHFSNATQRSAEEEKPPSTASSSPQSHHGHDNDDDDDDDKENNAVLSSPRLEAMAADMRDHAAIMEAWLEIVKLSGDADLQDRLWLAHSMVKDLASDMQKWVEDRRPHSTTPE</sequence>
<evidence type="ECO:0000256" key="1">
    <source>
        <dbReference type="SAM" id="MobiDB-lite"/>
    </source>
</evidence>
<evidence type="ECO:0000313" key="2">
    <source>
        <dbReference type="EMBL" id="KAK7531006.1"/>
    </source>
</evidence>
<dbReference type="GeneID" id="92031000"/>
<evidence type="ECO:0000313" key="3">
    <source>
        <dbReference type="EMBL" id="KAK7538056.1"/>
    </source>
</evidence>
<protein>
    <submittedName>
        <fullName evidence="3">Uncharacterized protein</fullName>
    </submittedName>
</protein>
<feature type="region of interest" description="Disordered" evidence="1">
    <location>
        <begin position="422"/>
        <end position="467"/>
    </location>
</feature>